<evidence type="ECO:0000256" key="1">
    <source>
        <dbReference type="SAM" id="Phobius"/>
    </source>
</evidence>
<dbReference type="Pfam" id="PF01590">
    <property type="entry name" value="GAF"/>
    <property type="match status" value="1"/>
</dbReference>
<feature type="non-terminal residue" evidence="4">
    <location>
        <position position="469"/>
    </location>
</feature>
<feature type="transmembrane region" description="Helical" evidence="1">
    <location>
        <begin position="267"/>
        <end position="285"/>
    </location>
</feature>
<dbReference type="EMBL" id="SOKJ01000385">
    <property type="protein sequence ID" value="TET08027.1"/>
    <property type="molecule type" value="Genomic_DNA"/>
</dbReference>
<accession>A0A523RQJ2</accession>
<evidence type="ECO:0000313" key="4">
    <source>
        <dbReference type="EMBL" id="TET08027.1"/>
    </source>
</evidence>
<feature type="domain" description="Histidine kinase N-terminal 7TM region" evidence="3">
    <location>
        <begin position="12"/>
        <end position="226"/>
    </location>
</feature>
<feature type="transmembrane region" description="Helical" evidence="1">
    <location>
        <begin position="239"/>
        <end position="261"/>
    </location>
</feature>
<protein>
    <submittedName>
        <fullName evidence="4">GAF domain-containing protein</fullName>
    </submittedName>
</protein>
<keyword evidence="1" id="KW-0812">Transmembrane</keyword>
<feature type="transmembrane region" description="Helical" evidence="1">
    <location>
        <begin position="140"/>
        <end position="161"/>
    </location>
</feature>
<dbReference type="SUPFAM" id="SSF55781">
    <property type="entry name" value="GAF domain-like"/>
    <property type="match status" value="1"/>
</dbReference>
<dbReference type="InterPro" id="IPR003018">
    <property type="entry name" value="GAF"/>
</dbReference>
<evidence type="ECO:0000259" key="2">
    <source>
        <dbReference type="Pfam" id="PF01590"/>
    </source>
</evidence>
<dbReference type="InterPro" id="IPR029016">
    <property type="entry name" value="GAF-like_dom_sf"/>
</dbReference>
<feature type="transmembrane region" description="Helical" evidence="1">
    <location>
        <begin position="40"/>
        <end position="60"/>
    </location>
</feature>
<feature type="domain" description="GAF" evidence="2">
    <location>
        <begin position="328"/>
        <end position="464"/>
    </location>
</feature>
<feature type="transmembrane region" description="Helical" evidence="1">
    <location>
        <begin position="6"/>
        <end position="28"/>
    </location>
</feature>
<evidence type="ECO:0000313" key="5">
    <source>
        <dbReference type="Proteomes" id="UP000316360"/>
    </source>
</evidence>
<feature type="transmembrane region" description="Helical" evidence="1">
    <location>
        <begin position="101"/>
        <end position="120"/>
    </location>
</feature>
<dbReference type="Pfam" id="PF16927">
    <property type="entry name" value="HisKA_7TM"/>
    <property type="match status" value="1"/>
</dbReference>
<dbReference type="InterPro" id="IPR031621">
    <property type="entry name" value="HisKA_7TM"/>
</dbReference>
<organism evidence="4 5">
    <name type="scientific">Aerophobetes bacterium</name>
    <dbReference type="NCBI Taxonomy" id="2030807"/>
    <lineage>
        <taxon>Bacteria</taxon>
        <taxon>Candidatus Aerophobota</taxon>
    </lineage>
</organism>
<proteinExistence type="predicted"/>
<feature type="transmembrane region" description="Helical" evidence="1">
    <location>
        <begin position="66"/>
        <end position="89"/>
    </location>
</feature>
<feature type="transmembrane region" description="Helical" evidence="1">
    <location>
        <begin position="173"/>
        <end position="193"/>
    </location>
</feature>
<feature type="transmembrane region" description="Helical" evidence="1">
    <location>
        <begin position="199"/>
        <end position="219"/>
    </location>
</feature>
<evidence type="ECO:0000259" key="3">
    <source>
        <dbReference type="Pfam" id="PF16927"/>
    </source>
</evidence>
<comment type="caution">
    <text evidence="4">The sequence shown here is derived from an EMBL/GenBank/DDBJ whole genome shotgun (WGS) entry which is preliminary data.</text>
</comment>
<keyword evidence="1" id="KW-0472">Membrane</keyword>
<sequence>MRMYSLFYHYGLLAVTIFSFFLAILVYLKAYRQPKTETFILINIALGLWALTLFMFHRSFDRPLIFWLRLSQLIAIFIPVIFVHFVFALLESVKKYKTQLLFFYAIAVILASLNFTRFFISSIKYNSVLGYYHPVPGPVYQIFTLIFVSLVIYGYLLMIKALRRSYGFRRNEIRYYLIGFILGFAGGGTTFLPLYNIRIFALGVFVLLAGEVILAYAILKRRLMDIRTIVSRGLIYSTVTVLVFALFLFVGLTVITYYRLAVPNSELLLYLLGFCFFLVLMSMPLRGKLEQLIENLILRRTRASYDELAKGSQKLLTILDNKTLSKFFLQTVVQATDANWGVLWLLDEKNGNYHLTGKVGNRKDELWLNEDLFLDQNLALVNLIKKERRLLLREEIFPLFRNMKNENNIGDRLRRSDFSLVIPLFFKDFLKGCLFLGEKRSGDLFSSYELQALTLFSDQAAIALANAQL</sequence>
<dbReference type="Gene3D" id="3.30.450.40">
    <property type="match status" value="1"/>
</dbReference>
<keyword evidence="1" id="KW-1133">Transmembrane helix</keyword>
<name>A0A523RQJ2_UNCAE</name>
<dbReference type="Proteomes" id="UP000316360">
    <property type="component" value="Unassembled WGS sequence"/>
</dbReference>
<gene>
    <name evidence="4" type="ORF">E3J84_06680</name>
</gene>
<dbReference type="AlphaFoldDB" id="A0A523RQJ2"/>
<reference evidence="4 5" key="1">
    <citation type="submission" date="2019-03" db="EMBL/GenBank/DDBJ databases">
        <title>Metabolic potential of uncultured bacteria and archaea associated with petroleum seepage in deep-sea sediments.</title>
        <authorList>
            <person name="Dong X."/>
            <person name="Hubert C."/>
        </authorList>
    </citation>
    <scope>NUCLEOTIDE SEQUENCE [LARGE SCALE GENOMIC DNA]</scope>
    <source>
        <strain evidence="4">E44_bin7</strain>
    </source>
</reference>